<organism evidence="2 3">
    <name type="scientific">Erwinia piriflorinigrans CFBP 5888</name>
    <dbReference type="NCBI Taxonomy" id="1161919"/>
    <lineage>
        <taxon>Bacteria</taxon>
        <taxon>Pseudomonadati</taxon>
        <taxon>Pseudomonadota</taxon>
        <taxon>Gammaproteobacteria</taxon>
        <taxon>Enterobacterales</taxon>
        <taxon>Erwiniaceae</taxon>
        <taxon>Erwinia</taxon>
    </lineage>
</organism>
<keyword evidence="1" id="KW-0472">Membrane</keyword>
<sequence length="165" mass="18198">MPVKKDNNAIFRVEALQHKLEGWLGPYRLHIPSSLTVCLFTGVIAFALLVLLIVFGPYSERVNVTGTVIFSPPAVLITAQSDGVMTSSSALEAKKVKRGELIFSVSGDTQTNLGATQVEMAELLKKQRDTLAKKLNILTRESEANRIYLSKKIQNKEQEIASLKI</sequence>
<evidence type="ECO:0000313" key="3">
    <source>
        <dbReference type="Proteomes" id="UP000018217"/>
    </source>
</evidence>
<evidence type="ECO:0000256" key="1">
    <source>
        <dbReference type="SAM" id="Phobius"/>
    </source>
</evidence>
<proteinExistence type="predicted"/>
<gene>
    <name evidence="2" type="primary">mchE</name>
    <name evidence="2" type="ORF">EPIR_1365</name>
</gene>
<dbReference type="EMBL" id="CAHS01000014">
    <property type="protein sequence ID" value="CCG86730.1"/>
    <property type="molecule type" value="Genomic_DNA"/>
</dbReference>
<name>V5Z6S6_9GAMM</name>
<evidence type="ECO:0000313" key="2">
    <source>
        <dbReference type="EMBL" id="CCG86730.1"/>
    </source>
</evidence>
<dbReference type="AlphaFoldDB" id="V5Z6S6"/>
<keyword evidence="1" id="KW-0812">Transmembrane</keyword>
<keyword evidence="3" id="KW-1185">Reference proteome</keyword>
<accession>V5Z6S6</accession>
<reference evidence="2 3" key="1">
    <citation type="journal article" date="2013" name="Syst. Appl. Microbiol.">
        <title>Phylogenetic position and virulence apparatus of the pear flower necrosis pathogen Erwinia piriflorinigrans CFBP 5888T as assessed by comparative genomics.</title>
        <authorList>
            <person name="Smits T.H."/>
            <person name="Rezzonico F."/>
            <person name="Lopez M.M."/>
            <person name="Blom J."/>
            <person name="Goesmann A."/>
            <person name="Frey J.E."/>
            <person name="Duffy B."/>
        </authorList>
    </citation>
    <scope>NUCLEOTIDE SEQUENCE [LARGE SCALE GENOMIC DNA]</scope>
    <source>
        <strain evidence="3">CFBP5888</strain>
    </source>
</reference>
<keyword evidence="1" id="KW-1133">Transmembrane helix</keyword>
<comment type="caution">
    <text evidence="2">The sequence shown here is derived from an EMBL/GenBank/DDBJ whole genome shotgun (WGS) entry which is preliminary data.</text>
</comment>
<feature type="transmembrane region" description="Helical" evidence="1">
    <location>
        <begin position="31"/>
        <end position="55"/>
    </location>
</feature>
<dbReference type="STRING" id="1161919.EPIR_1365"/>
<dbReference type="RefSeq" id="WP_023654537.1">
    <property type="nucleotide sequence ID" value="NZ_CAHS01000014.1"/>
</dbReference>
<protein>
    <submittedName>
        <fullName evidence="2">Microcin H47 secretion protein mchE</fullName>
    </submittedName>
</protein>
<dbReference type="Proteomes" id="UP000018217">
    <property type="component" value="Unassembled WGS sequence"/>
</dbReference>